<evidence type="ECO:0000256" key="1">
    <source>
        <dbReference type="SAM" id="MobiDB-lite"/>
    </source>
</evidence>
<dbReference type="AlphaFoldDB" id="A0A9P6DTM2"/>
<comment type="caution">
    <text evidence="2">The sequence shown here is derived from an EMBL/GenBank/DDBJ whole genome shotgun (WGS) entry which is preliminary data.</text>
</comment>
<gene>
    <name evidence="2" type="ORF">BS47DRAFT_1393340</name>
</gene>
<reference evidence="2" key="1">
    <citation type="journal article" date="2020" name="Nat. Commun.">
        <title>Large-scale genome sequencing of mycorrhizal fungi provides insights into the early evolution of symbiotic traits.</title>
        <authorList>
            <person name="Miyauchi S."/>
            <person name="Kiss E."/>
            <person name="Kuo A."/>
            <person name="Drula E."/>
            <person name="Kohler A."/>
            <person name="Sanchez-Garcia M."/>
            <person name="Morin E."/>
            <person name="Andreopoulos B."/>
            <person name="Barry K.W."/>
            <person name="Bonito G."/>
            <person name="Buee M."/>
            <person name="Carver A."/>
            <person name="Chen C."/>
            <person name="Cichocki N."/>
            <person name="Clum A."/>
            <person name="Culley D."/>
            <person name="Crous P.W."/>
            <person name="Fauchery L."/>
            <person name="Girlanda M."/>
            <person name="Hayes R.D."/>
            <person name="Keri Z."/>
            <person name="LaButti K."/>
            <person name="Lipzen A."/>
            <person name="Lombard V."/>
            <person name="Magnuson J."/>
            <person name="Maillard F."/>
            <person name="Murat C."/>
            <person name="Nolan M."/>
            <person name="Ohm R.A."/>
            <person name="Pangilinan J."/>
            <person name="Pereira M.F."/>
            <person name="Perotto S."/>
            <person name="Peter M."/>
            <person name="Pfister S."/>
            <person name="Riley R."/>
            <person name="Sitrit Y."/>
            <person name="Stielow J.B."/>
            <person name="Szollosi G."/>
            <person name="Zifcakova L."/>
            <person name="Stursova M."/>
            <person name="Spatafora J.W."/>
            <person name="Tedersoo L."/>
            <person name="Vaario L.M."/>
            <person name="Yamada A."/>
            <person name="Yan M."/>
            <person name="Wang P."/>
            <person name="Xu J."/>
            <person name="Bruns T."/>
            <person name="Baldrian P."/>
            <person name="Vilgalys R."/>
            <person name="Dunand C."/>
            <person name="Henrissat B."/>
            <person name="Grigoriev I.V."/>
            <person name="Hibbett D."/>
            <person name="Nagy L.G."/>
            <person name="Martin F.M."/>
        </authorList>
    </citation>
    <scope>NUCLEOTIDE SEQUENCE</scope>
    <source>
        <strain evidence="2">UP504</strain>
    </source>
</reference>
<organism evidence="2 3">
    <name type="scientific">Hydnum rufescens UP504</name>
    <dbReference type="NCBI Taxonomy" id="1448309"/>
    <lineage>
        <taxon>Eukaryota</taxon>
        <taxon>Fungi</taxon>
        <taxon>Dikarya</taxon>
        <taxon>Basidiomycota</taxon>
        <taxon>Agaricomycotina</taxon>
        <taxon>Agaricomycetes</taxon>
        <taxon>Cantharellales</taxon>
        <taxon>Hydnaceae</taxon>
        <taxon>Hydnum</taxon>
    </lineage>
</organism>
<proteinExistence type="predicted"/>
<evidence type="ECO:0000313" key="3">
    <source>
        <dbReference type="Proteomes" id="UP000886523"/>
    </source>
</evidence>
<feature type="region of interest" description="Disordered" evidence="1">
    <location>
        <begin position="128"/>
        <end position="158"/>
    </location>
</feature>
<dbReference type="EMBL" id="MU128973">
    <property type="protein sequence ID" value="KAF9513367.1"/>
    <property type="molecule type" value="Genomic_DNA"/>
</dbReference>
<evidence type="ECO:0000313" key="2">
    <source>
        <dbReference type="EMBL" id="KAF9513367.1"/>
    </source>
</evidence>
<dbReference type="Proteomes" id="UP000886523">
    <property type="component" value="Unassembled WGS sequence"/>
</dbReference>
<protein>
    <submittedName>
        <fullName evidence="2">Uncharacterized protein</fullName>
    </submittedName>
</protein>
<name>A0A9P6DTM2_9AGAM</name>
<keyword evidence="3" id="KW-1185">Reference proteome</keyword>
<sequence>MADKLLKLRVELTFTRLYKLRKLHQGKSLSTPMASEDSLPPMPELRERLYKAWHNPRLPMKRVARRALALGWEAIQGDIDGTRPIIQAMRHPFSGNQAMKYAEYDVRLEEALDVQLLPRVDTNPHGLGLFTPSSDFEEPSGDASFDPSRSPKAGPALL</sequence>
<accession>A0A9P6DTM2</accession>